<feature type="domain" description="DUF4724" evidence="3">
    <location>
        <begin position="289"/>
        <end position="366"/>
    </location>
</feature>
<dbReference type="STRING" id="9986.ENSOCUP00000039423"/>
<dbReference type="PaxDb" id="9986-ENSOCUP00000014305"/>
<evidence type="ECO:0000256" key="2">
    <source>
        <dbReference type="SAM" id="MobiDB-lite"/>
    </source>
</evidence>
<proteinExistence type="predicted"/>
<protein>
    <recommendedName>
        <fullName evidence="3">DUF4724 domain-containing protein</fullName>
    </recommendedName>
</protein>
<feature type="region of interest" description="Disordered" evidence="2">
    <location>
        <begin position="188"/>
        <end position="207"/>
    </location>
</feature>
<dbReference type="Proteomes" id="UP000001811">
    <property type="component" value="Unplaced"/>
</dbReference>
<dbReference type="GeneTree" id="ENSGT00390000003836"/>
<evidence type="ECO:0000313" key="4">
    <source>
        <dbReference type="Ensembl" id="ENSOCUP00000039423.1"/>
    </source>
</evidence>
<dbReference type="PANTHER" id="PTHR22382:SF7">
    <property type="entry name" value="RIKEN CDNA 4921504E06 GENE"/>
    <property type="match status" value="1"/>
</dbReference>
<dbReference type="PANTHER" id="PTHR22382">
    <property type="entry name" value="RIKEN CDNA 4921504E06 GENE"/>
    <property type="match status" value="1"/>
</dbReference>
<dbReference type="InterPro" id="IPR040119">
    <property type="entry name" value="C10orf67-like"/>
</dbReference>
<reference evidence="4" key="2">
    <citation type="submission" date="2025-08" db="UniProtKB">
        <authorList>
            <consortium name="Ensembl"/>
        </authorList>
    </citation>
    <scope>IDENTIFICATION</scope>
    <source>
        <strain evidence="4">Thorbecke</strain>
    </source>
</reference>
<name>A0A5F9D127_RABIT</name>
<evidence type="ECO:0000313" key="5">
    <source>
        <dbReference type="Proteomes" id="UP000001811"/>
    </source>
</evidence>
<dbReference type="Pfam" id="PF15852">
    <property type="entry name" value="DUF4724"/>
    <property type="match status" value="1"/>
</dbReference>
<reference evidence="4" key="3">
    <citation type="submission" date="2025-09" db="UniProtKB">
        <authorList>
            <consortium name="Ensembl"/>
        </authorList>
    </citation>
    <scope>IDENTIFICATION</scope>
    <source>
        <strain evidence="4">Thorbecke</strain>
    </source>
</reference>
<keyword evidence="5" id="KW-1185">Reference proteome</keyword>
<dbReference type="FunCoup" id="A0A5F9D127">
    <property type="interactions" value="1"/>
</dbReference>
<dbReference type="Bgee" id="ENSOCUG00000030832">
    <property type="expression patterns" value="Expressed in testis and 6 other cell types or tissues"/>
</dbReference>
<accession>A0A5F9D127</accession>
<dbReference type="InParanoid" id="A0A5F9D127"/>
<evidence type="ECO:0000259" key="3">
    <source>
        <dbReference type="Pfam" id="PF15852"/>
    </source>
</evidence>
<dbReference type="InterPro" id="IPR031711">
    <property type="entry name" value="DUF4724"/>
</dbReference>
<feature type="coiled-coil region" evidence="1">
    <location>
        <begin position="40"/>
        <end position="95"/>
    </location>
</feature>
<dbReference type="AlphaFoldDB" id="A0A5F9D127"/>
<reference evidence="4 5" key="1">
    <citation type="journal article" date="2011" name="Nature">
        <title>A high-resolution map of human evolutionary constraint using 29 mammals.</title>
        <authorList>
            <person name="Lindblad-Toh K."/>
            <person name="Garber M."/>
            <person name="Zuk O."/>
            <person name="Lin M.F."/>
            <person name="Parker B.J."/>
            <person name="Washietl S."/>
            <person name="Kheradpour P."/>
            <person name="Ernst J."/>
            <person name="Jordan G."/>
            <person name="Mauceli E."/>
            <person name="Ward L.D."/>
            <person name="Lowe C.B."/>
            <person name="Holloway A.K."/>
            <person name="Clamp M."/>
            <person name="Gnerre S."/>
            <person name="Alfoldi J."/>
            <person name="Beal K."/>
            <person name="Chang J."/>
            <person name="Clawson H."/>
            <person name="Cuff J."/>
            <person name="Di Palma F."/>
            <person name="Fitzgerald S."/>
            <person name="Flicek P."/>
            <person name="Guttman M."/>
            <person name="Hubisz M.J."/>
            <person name="Jaffe D.B."/>
            <person name="Jungreis I."/>
            <person name="Kent W.J."/>
            <person name="Kostka D."/>
            <person name="Lara M."/>
            <person name="Martins A.L."/>
            <person name="Massingham T."/>
            <person name="Moltke I."/>
            <person name="Raney B.J."/>
            <person name="Rasmussen M.D."/>
            <person name="Robinson J."/>
            <person name="Stark A."/>
            <person name="Vilella A.J."/>
            <person name="Wen J."/>
            <person name="Xie X."/>
            <person name="Zody M.C."/>
            <person name="Baldwin J."/>
            <person name="Bloom T."/>
            <person name="Chin C.W."/>
            <person name="Heiman D."/>
            <person name="Nicol R."/>
            <person name="Nusbaum C."/>
            <person name="Young S."/>
            <person name="Wilkinson J."/>
            <person name="Worley K.C."/>
            <person name="Kovar C.L."/>
            <person name="Muzny D.M."/>
            <person name="Gibbs R.A."/>
            <person name="Cree A."/>
            <person name="Dihn H.H."/>
            <person name="Fowler G."/>
            <person name="Jhangiani S."/>
            <person name="Joshi V."/>
            <person name="Lee S."/>
            <person name="Lewis L.R."/>
            <person name="Nazareth L.V."/>
            <person name="Okwuonu G."/>
            <person name="Santibanez J."/>
            <person name="Warren W.C."/>
            <person name="Mardis E.R."/>
            <person name="Weinstock G.M."/>
            <person name="Wilson R.K."/>
            <person name="Delehaunty K."/>
            <person name="Dooling D."/>
            <person name="Fronik C."/>
            <person name="Fulton L."/>
            <person name="Fulton B."/>
            <person name="Graves T."/>
            <person name="Minx P."/>
            <person name="Sodergren E."/>
            <person name="Birney E."/>
            <person name="Margulies E.H."/>
            <person name="Herrero J."/>
            <person name="Green E.D."/>
            <person name="Haussler D."/>
            <person name="Siepel A."/>
            <person name="Goldman N."/>
            <person name="Pollard K.S."/>
            <person name="Pedersen J.S."/>
            <person name="Lander E.S."/>
            <person name="Kellis M."/>
        </authorList>
    </citation>
    <scope>NUCLEOTIDE SEQUENCE [LARGE SCALE GENOMIC DNA]</scope>
    <source>
        <strain evidence="5">Thorbecke</strain>
    </source>
</reference>
<dbReference type="Ensembl" id="ENSOCUT00000045418.1">
    <property type="protein sequence ID" value="ENSOCUP00000039423.1"/>
    <property type="gene ID" value="ENSOCUG00000030832.1"/>
</dbReference>
<feature type="coiled-coil region" evidence="1">
    <location>
        <begin position="236"/>
        <end position="270"/>
    </location>
</feature>
<feature type="compositionally biased region" description="Basic residues" evidence="2">
    <location>
        <begin position="194"/>
        <end position="204"/>
    </location>
</feature>
<sequence>MGCGLCIAGAAAFLRASSVESPCVLTIHIDSFAKKTSSTKSNVDREIMEYKLENERLLQVVSELEEELQMNLRENAELEAEYMSLKEISEKDQKTIQKLIDGRARLQYELDCERAFVQDMINKQKEDMDRRKPETLALKGPRSAKGKETFVPTWSTLQPPTAAATATTAATATAAATTELESVKAQAASVSVSGKRKKAKSAKRLSKEARPVSRSLTLVAQEEKKVKLSWTKDDDRRFLQMQIEVLQATLESETRKIERYRKEAEQISKNWERKFVILRNSYHMLKNEMFTRHTLFRQFAVLADTSFNYVKVKPLYVQSKVNLVDTTPSSSDHGASSVDAECMDVDEPVSIPVPPKARLSGTLKEPLKRLSQSQRSPVREEDRD</sequence>
<evidence type="ECO:0000256" key="1">
    <source>
        <dbReference type="SAM" id="Coils"/>
    </source>
</evidence>
<feature type="region of interest" description="Disordered" evidence="2">
    <location>
        <begin position="326"/>
        <end position="384"/>
    </location>
</feature>
<keyword evidence="1" id="KW-0175">Coiled coil</keyword>
<organism evidence="4 5">
    <name type="scientific">Oryctolagus cuniculus</name>
    <name type="common">Rabbit</name>
    <dbReference type="NCBI Taxonomy" id="9986"/>
    <lineage>
        <taxon>Eukaryota</taxon>
        <taxon>Metazoa</taxon>
        <taxon>Chordata</taxon>
        <taxon>Craniata</taxon>
        <taxon>Vertebrata</taxon>
        <taxon>Euteleostomi</taxon>
        <taxon>Mammalia</taxon>
        <taxon>Eutheria</taxon>
        <taxon>Euarchontoglires</taxon>
        <taxon>Glires</taxon>
        <taxon>Lagomorpha</taxon>
        <taxon>Leporidae</taxon>
        <taxon>Oryctolagus</taxon>
    </lineage>
</organism>